<dbReference type="AlphaFoldDB" id="O60986"/>
<dbReference type="EMBL" id="AF000580">
    <property type="protein sequence ID" value="AAC14393.1"/>
    <property type="molecule type" value="Genomic_DNA"/>
</dbReference>
<gene>
    <name evidence="2" type="primary">g6</name>
</gene>
<dbReference type="PIR" id="T02637">
    <property type="entry name" value="T02637"/>
</dbReference>
<feature type="chain" id="PRO_5004159000" evidence="1">
    <location>
        <begin position="17"/>
        <end position="171"/>
    </location>
</feature>
<protein>
    <submittedName>
        <fullName evidence="2">G6-like</fullName>
    </submittedName>
</protein>
<name>O60986_DICDI</name>
<sequence>MQIIFIMFILYIVCSSQITEIFYRDNKCTEGNEHKFFIYLEEEFMQNSTHVIQVKEEQHIIKELDKCTLDFNGGSILSKGYVNKKINKKMCGINIYNGNACDELKKKIVIYLDSMCIKNKGGYGMVLCNEKQTLFYDCADEFCKNCEIIQTEVHKKKCEKTELGYTNYFSN</sequence>
<reference evidence="2" key="1">
    <citation type="submission" date="1997-04" db="EMBL/GenBank/DDBJ databases">
        <authorList>
            <person name="Rieben W.K."/>
            <person name="Gonzales C."/>
            <person name="Gonzales S.T."/>
            <person name="Pilkington K."/>
            <person name="Kiyosawa H."/>
            <person name="Hughes J.E."/>
            <person name="Welker D.L."/>
        </authorList>
    </citation>
    <scope>NUCLEOTIDE SEQUENCE</scope>
    <source>
        <strain evidence="2">WS2162</strain>
        <plasmid evidence="2">Ddp5</plasmid>
    </source>
</reference>
<keyword evidence="2" id="KW-0614">Plasmid</keyword>
<dbReference type="VEuPathDB" id="AmoebaDB:TMP_ddisAX4_2"/>
<dbReference type="RefSeq" id="NP_046746.1">
    <property type="nucleotide sequence ID" value="NC_001889.1"/>
</dbReference>
<keyword evidence="1" id="KW-0732">Signal</keyword>
<reference evidence="2" key="2">
    <citation type="journal article" date="1998" name="Genetics">
        <title>Dictyostelium discoideum nuclear plasmid Ddp5 is a chimera related to the Ddp1 and Ddp2 plasmid families.</title>
        <authorList>
            <person name="Rieben W.K.Jr."/>
            <person name="Gonzales C.M."/>
            <person name="Gonzales S.T."/>
            <person name="Pilkington K.J."/>
            <person name="Kiyosawa H."/>
            <person name="Hughes J.E."/>
            <person name="Welker D.L."/>
        </authorList>
    </citation>
    <scope>NUCLEOTIDE SEQUENCE</scope>
    <source>
        <strain evidence="2">WS2162</strain>
        <plasmid evidence="2">Ddp5</plasmid>
    </source>
</reference>
<proteinExistence type="predicted"/>
<organism evidence="2">
    <name type="scientific">Dictyostelium discoideum</name>
    <name type="common">Social amoeba</name>
    <dbReference type="NCBI Taxonomy" id="44689"/>
    <lineage>
        <taxon>Eukaryota</taxon>
        <taxon>Amoebozoa</taxon>
        <taxon>Evosea</taxon>
        <taxon>Eumycetozoa</taxon>
        <taxon>Dictyostelia</taxon>
        <taxon>Dictyosteliales</taxon>
        <taxon>Dictyosteliaceae</taxon>
        <taxon>Dictyostelium</taxon>
    </lineage>
</organism>
<evidence type="ECO:0000313" key="2">
    <source>
        <dbReference type="EMBL" id="AAC14393.1"/>
    </source>
</evidence>
<accession>O60986</accession>
<geneLocation type="plasmid" evidence="2">
    <name>Ddp5</name>
</geneLocation>
<evidence type="ECO:0000256" key="1">
    <source>
        <dbReference type="SAM" id="SignalP"/>
    </source>
</evidence>
<feature type="signal peptide" evidence="1">
    <location>
        <begin position="1"/>
        <end position="16"/>
    </location>
</feature>